<dbReference type="Proteomes" id="UP000007306">
    <property type="component" value="Chromosome 10"/>
</dbReference>
<dbReference type="PANTHER" id="PTHR36617">
    <property type="entry name" value="PROTEIN, PUTATIVE-RELATED"/>
    <property type="match status" value="1"/>
</dbReference>
<evidence type="ECO:0000313" key="1">
    <source>
        <dbReference type="EnsemblPlants" id="ORGLA10G0097000.1"/>
    </source>
</evidence>
<accession>I1QUT7</accession>
<dbReference type="EnsemblPlants" id="ORGLA10G0097000.1">
    <property type="protein sequence ID" value="ORGLA10G0097000.1"/>
    <property type="gene ID" value="ORGLA10G0097000"/>
</dbReference>
<organism evidence="1 2">
    <name type="scientific">Oryza glaberrima</name>
    <name type="common">African rice</name>
    <dbReference type="NCBI Taxonomy" id="4538"/>
    <lineage>
        <taxon>Eukaryota</taxon>
        <taxon>Viridiplantae</taxon>
        <taxon>Streptophyta</taxon>
        <taxon>Embryophyta</taxon>
        <taxon>Tracheophyta</taxon>
        <taxon>Spermatophyta</taxon>
        <taxon>Magnoliopsida</taxon>
        <taxon>Liliopsida</taxon>
        <taxon>Poales</taxon>
        <taxon>Poaceae</taxon>
        <taxon>BOP clade</taxon>
        <taxon>Oryzoideae</taxon>
        <taxon>Oryzeae</taxon>
        <taxon>Oryzinae</taxon>
        <taxon>Oryza</taxon>
    </lineage>
</organism>
<name>I1QUT7_ORYGL</name>
<dbReference type="OMA" id="GWHMEST"/>
<dbReference type="Gramene" id="ORGLA10G0097000.1">
    <property type="protein sequence ID" value="ORGLA10G0097000.1"/>
    <property type="gene ID" value="ORGLA10G0097000"/>
</dbReference>
<dbReference type="HOGENOM" id="CLU_1629661_0_0_1"/>
<proteinExistence type="predicted"/>
<sequence length="163" mass="18279">MICGALEPTIASTKVSLGSGLSVQFWKGHWTDDGRFFNTYPSLASFATNINCTVASQFTQNTWAINLHPVLSNQAQTELNLLMNTLATLQPYADAPDTRSRLQSLNGITTAAFYRLLTFRSISGKPADFIWLKAIPNTCRIFLWLAFKDRFLQQQQNTQKVVV</sequence>
<reference evidence="1 2" key="2">
    <citation type="submission" date="2018-04" db="EMBL/GenBank/DDBJ databases">
        <title>OglaRS2 (Oryza glaberrima Reference Sequence Version 2).</title>
        <authorList>
            <person name="Zhang J."/>
            <person name="Kudrna D."/>
            <person name="Lee S."/>
            <person name="Talag J."/>
            <person name="Rajasekar S."/>
            <person name="Wing R.A."/>
        </authorList>
    </citation>
    <scope>NUCLEOTIDE SEQUENCE [LARGE SCALE GENOMIC DNA]</scope>
    <source>
        <strain evidence="1 2">cv. IRGC 96717</strain>
    </source>
</reference>
<dbReference type="AlphaFoldDB" id="I1QUT7"/>
<keyword evidence="2" id="KW-1185">Reference proteome</keyword>
<reference evidence="1" key="1">
    <citation type="submission" date="2015-06" db="UniProtKB">
        <authorList>
            <consortium name="EnsemblPlants"/>
        </authorList>
    </citation>
    <scope>IDENTIFICATION</scope>
</reference>
<evidence type="ECO:0000313" key="2">
    <source>
        <dbReference type="Proteomes" id="UP000007306"/>
    </source>
</evidence>
<protein>
    <recommendedName>
        <fullName evidence="3">Reverse transcriptase zinc-binding domain-containing protein</fullName>
    </recommendedName>
</protein>
<evidence type="ECO:0008006" key="3">
    <source>
        <dbReference type="Google" id="ProtNLM"/>
    </source>
</evidence>
<dbReference type="PANTHER" id="PTHR36617:SF16">
    <property type="entry name" value="OS04G0516500 PROTEIN"/>
    <property type="match status" value="1"/>
</dbReference>